<gene>
    <name evidence="5" type="primary">orr</name>
    <name evidence="5" type="ORF">GCM10009119_35150</name>
</gene>
<accession>A0ABN1N4C9</accession>
<dbReference type="InterPro" id="IPR000821">
    <property type="entry name" value="Ala_racemase"/>
</dbReference>
<keyword evidence="2" id="KW-0663">Pyridoxal phosphate</keyword>
<dbReference type="Proteomes" id="UP001500469">
    <property type="component" value="Unassembled WGS sequence"/>
</dbReference>
<evidence type="ECO:0000259" key="4">
    <source>
        <dbReference type="Pfam" id="PF01168"/>
    </source>
</evidence>
<dbReference type="RefSeq" id="WP_343853973.1">
    <property type="nucleotide sequence ID" value="NZ_BAAAFI010000045.1"/>
</dbReference>
<comment type="cofactor">
    <cofactor evidence="1">
        <name>pyridoxal 5'-phosphate</name>
        <dbReference type="ChEBI" id="CHEBI:597326"/>
    </cofactor>
</comment>
<name>A0ABN1N4C9_9BACT</name>
<proteinExistence type="predicted"/>
<sequence>MAVLTLDREKLRTNYIRMKELFEDRNVSWGVVSKLLCGNKLFLQELINLGINEIHDSRISNLAMIKRLKRDVQTVYIKPVSKKNVGKMVEFADVSLNSELETIRMISAEAVNQEKNHKIIIMVETGDLREGVMGEQLIDFYQEVFQLPRIEVIGLGTNLNCLNGVMPSTDKLIQLSLYKQIIELKFGREIPWLSAGTSVTIPLMLSHQLPQGINHFRVGETLYFGVDLVKEEIIEGMHGDVLELHAEIIELQEKPLLPTGILAANPSGEIAEIDESLYGKTSFRAIVDVGLLDVSPNYLFPKDPEIVILGASSDMLIVNLGTNQKGHKVGETLSFSLKYMGALGLLNSAYIEKAIV</sequence>
<evidence type="ECO:0000313" key="5">
    <source>
        <dbReference type="EMBL" id="GAA0880545.1"/>
    </source>
</evidence>
<keyword evidence="3" id="KW-0413">Isomerase</keyword>
<protein>
    <submittedName>
        <fullName evidence="5">Ornithine racemase Orr</fullName>
    </submittedName>
</protein>
<keyword evidence="6" id="KW-1185">Reference proteome</keyword>
<comment type="caution">
    <text evidence="5">The sequence shown here is derived from an EMBL/GenBank/DDBJ whole genome shotgun (WGS) entry which is preliminary data.</text>
</comment>
<evidence type="ECO:0000256" key="3">
    <source>
        <dbReference type="ARBA" id="ARBA00023235"/>
    </source>
</evidence>
<evidence type="ECO:0000256" key="2">
    <source>
        <dbReference type="ARBA" id="ARBA00022898"/>
    </source>
</evidence>
<dbReference type="InterPro" id="IPR001608">
    <property type="entry name" value="Ala_racemase_N"/>
</dbReference>
<feature type="domain" description="Alanine racemase N-terminal" evidence="4">
    <location>
        <begin position="7"/>
        <end position="224"/>
    </location>
</feature>
<evidence type="ECO:0000256" key="1">
    <source>
        <dbReference type="ARBA" id="ARBA00001933"/>
    </source>
</evidence>
<evidence type="ECO:0000313" key="6">
    <source>
        <dbReference type="Proteomes" id="UP001500469"/>
    </source>
</evidence>
<dbReference type="Pfam" id="PF01168">
    <property type="entry name" value="Ala_racemase_N"/>
    <property type="match status" value="1"/>
</dbReference>
<dbReference type="Gene3D" id="3.20.20.10">
    <property type="entry name" value="Alanine racemase"/>
    <property type="match status" value="1"/>
</dbReference>
<dbReference type="EMBL" id="BAAAFI010000045">
    <property type="protein sequence ID" value="GAA0880545.1"/>
    <property type="molecule type" value="Genomic_DNA"/>
</dbReference>
<dbReference type="SUPFAM" id="SSF51419">
    <property type="entry name" value="PLP-binding barrel"/>
    <property type="match status" value="1"/>
</dbReference>
<dbReference type="PANTHER" id="PTHR30511:SF3">
    <property type="entry name" value="LYSINE RACEMASE"/>
    <property type="match status" value="1"/>
</dbReference>
<organism evidence="5 6">
    <name type="scientific">Algoriphagus jejuensis</name>
    <dbReference type="NCBI Taxonomy" id="419934"/>
    <lineage>
        <taxon>Bacteria</taxon>
        <taxon>Pseudomonadati</taxon>
        <taxon>Bacteroidota</taxon>
        <taxon>Cytophagia</taxon>
        <taxon>Cytophagales</taxon>
        <taxon>Cyclobacteriaceae</taxon>
        <taxon>Algoriphagus</taxon>
    </lineage>
</organism>
<dbReference type="PANTHER" id="PTHR30511">
    <property type="entry name" value="ALANINE RACEMASE"/>
    <property type="match status" value="1"/>
</dbReference>
<reference evidence="5 6" key="1">
    <citation type="journal article" date="2019" name="Int. J. Syst. Evol. Microbiol.">
        <title>The Global Catalogue of Microorganisms (GCM) 10K type strain sequencing project: providing services to taxonomists for standard genome sequencing and annotation.</title>
        <authorList>
            <consortium name="The Broad Institute Genomics Platform"/>
            <consortium name="The Broad Institute Genome Sequencing Center for Infectious Disease"/>
            <person name="Wu L."/>
            <person name="Ma J."/>
        </authorList>
    </citation>
    <scope>NUCLEOTIDE SEQUENCE [LARGE SCALE GENOMIC DNA]</scope>
    <source>
        <strain evidence="5 6">JCM 16112</strain>
    </source>
</reference>
<dbReference type="InterPro" id="IPR029066">
    <property type="entry name" value="PLP-binding_barrel"/>
</dbReference>